<keyword evidence="1" id="KW-1133">Transmembrane helix</keyword>
<evidence type="ECO:0000256" key="1">
    <source>
        <dbReference type="SAM" id="Phobius"/>
    </source>
</evidence>
<keyword evidence="1" id="KW-0812">Transmembrane</keyword>
<dbReference type="InterPro" id="IPR005325">
    <property type="entry name" value="DUF308_memb"/>
</dbReference>
<name>A0A2W7ILE2_9PROT</name>
<dbReference type="OrthoDB" id="193343at2"/>
<dbReference type="RefSeq" id="WP_111397852.1">
    <property type="nucleotide sequence ID" value="NZ_QKYU01000008.1"/>
</dbReference>
<dbReference type="InterPro" id="IPR052712">
    <property type="entry name" value="Acid_resist_chaperone_HdeD"/>
</dbReference>
<organism evidence="2 3">
    <name type="scientific">Humitalea rosea</name>
    <dbReference type="NCBI Taxonomy" id="990373"/>
    <lineage>
        <taxon>Bacteria</taxon>
        <taxon>Pseudomonadati</taxon>
        <taxon>Pseudomonadota</taxon>
        <taxon>Alphaproteobacteria</taxon>
        <taxon>Acetobacterales</taxon>
        <taxon>Roseomonadaceae</taxon>
        <taxon>Humitalea</taxon>
    </lineage>
</organism>
<feature type="transmembrane region" description="Helical" evidence="1">
    <location>
        <begin position="137"/>
        <end position="155"/>
    </location>
</feature>
<feature type="transmembrane region" description="Helical" evidence="1">
    <location>
        <begin position="20"/>
        <end position="41"/>
    </location>
</feature>
<accession>A0A2W7ILE2</accession>
<dbReference type="EMBL" id="QKYU01000008">
    <property type="protein sequence ID" value="PZW46827.1"/>
    <property type="molecule type" value="Genomic_DNA"/>
</dbReference>
<feature type="transmembrane region" description="Helical" evidence="1">
    <location>
        <begin position="161"/>
        <end position="183"/>
    </location>
</feature>
<dbReference type="AlphaFoldDB" id="A0A2W7ILE2"/>
<dbReference type="GO" id="GO:0005886">
    <property type="term" value="C:plasma membrane"/>
    <property type="evidence" value="ECO:0007669"/>
    <property type="project" value="TreeGrafter"/>
</dbReference>
<reference evidence="2 3" key="1">
    <citation type="submission" date="2018-06" db="EMBL/GenBank/DDBJ databases">
        <title>Genomic Encyclopedia of Archaeal and Bacterial Type Strains, Phase II (KMG-II): from individual species to whole genera.</title>
        <authorList>
            <person name="Goeker M."/>
        </authorList>
    </citation>
    <scope>NUCLEOTIDE SEQUENCE [LARGE SCALE GENOMIC DNA]</scope>
    <source>
        <strain evidence="2 3">DSM 24525</strain>
    </source>
</reference>
<comment type="caution">
    <text evidence="2">The sequence shown here is derived from an EMBL/GenBank/DDBJ whole genome shotgun (WGS) entry which is preliminary data.</text>
</comment>
<feature type="transmembrane region" description="Helical" evidence="1">
    <location>
        <begin position="81"/>
        <end position="99"/>
    </location>
</feature>
<dbReference type="Pfam" id="PF03729">
    <property type="entry name" value="DUF308"/>
    <property type="match status" value="2"/>
</dbReference>
<feature type="transmembrane region" description="Helical" evidence="1">
    <location>
        <begin position="105"/>
        <end position="125"/>
    </location>
</feature>
<gene>
    <name evidence="2" type="ORF">C8P66_108106</name>
</gene>
<evidence type="ECO:0000313" key="2">
    <source>
        <dbReference type="EMBL" id="PZW46827.1"/>
    </source>
</evidence>
<dbReference type="PANTHER" id="PTHR34989:SF1">
    <property type="entry name" value="PROTEIN HDED"/>
    <property type="match status" value="1"/>
</dbReference>
<keyword evidence="3" id="KW-1185">Reference proteome</keyword>
<keyword evidence="1" id="KW-0472">Membrane</keyword>
<dbReference type="PANTHER" id="PTHR34989">
    <property type="entry name" value="PROTEIN HDED"/>
    <property type="match status" value="1"/>
</dbReference>
<evidence type="ECO:0000313" key="3">
    <source>
        <dbReference type="Proteomes" id="UP000249688"/>
    </source>
</evidence>
<dbReference type="Proteomes" id="UP000249688">
    <property type="component" value="Unassembled WGS sequence"/>
</dbReference>
<sequence length="195" mass="20713">MSERPQPTWPVLEPDRNVTAWWWVVGLRGVVAIAFGLLLLFMPGLALSAVVVLFGAFAIVDGSFALAGLPRGASGTRRRGTLLAEALLSIAGGLVAVLLPEAIVLVFVYFVAAWGLLSGGALLFAHSTALVSGWFKVFVALASIGFGVLVLLSPAAGLFAITLWMAVYAMLFGAALLSLALQLRRWHEVEPLRRS</sequence>
<proteinExistence type="predicted"/>
<feature type="transmembrane region" description="Helical" evidence="1">
    <location>
        <begin position="47"/>
        <end position="69"/>
    </location>
</feature>
<protein>
    <submittedName>
        <fullName evidence="2">Uncharacterized membrane protein HdeD (DUF308 family)</fullName>
    </submittedName>
</protein>